<comment type="subcellular location">
    <subcellularLocation>
        <location evidence="1 8 9">Nucleus</location>
    </subcellularLocation>
</comment>
<dbReference type="FunFam" id="1.10.260.40:FF:000005">
    <property type="entry name" value="One cut domain family member"/>
    <property type="match status" value="1"/>
</dbReference>
<dbReference type="PANTHER" id="PTHR14057">
    <property type="entry name" value="TRANSCRIPTION FACTOR ONECUT"/>
    <property type="match status" value="1"/>
</dbReference>
<dbReference type="PROSITE" id="PS50071">
    <property type="entry name" value="HOMEOBOX_2"/>
    <property type="match status" value="1"/>
</dbReference>
<evidence type="ECO:0000256" key="2">
    <source>
        <dbReference type="ARBA" id="ARBA00008190"/>
    </source>
</evidence>
<dbReference type="InterPro" id="IPR001356">
    <property type="entry name" value="HD"/>
</dbReference>
<dbReference type="SUPFAM" id="SSF46689">
    <property type="entry name" value="Homeodomain-like"/>
    <property type="match status" value="1"/>
</dbReference>
<keyword evidence="7 8" id="KW-0539">Nucleus</keyword>
<dbReference type="Pfam" id="PF00046">
    <property type="entry name" value="Homeodomain"/>
    <property type="match status" value="1"/>
</dbReference>
<keyword evidence="15" id="KW-1185">Reference proteome</keyword>
<feature type="region of interest" description="Disordered" evidence="11">
    <location>
        <begin position="683"/>
        <end position="715"/>
    </location>
</feature>
<feature type="region of interest" description="Disordered" evidence="11">
    <location>
        <begin position="376"/>
        <end position="400"/>
    </location>
</feature>
<feature type="domain" description="CUT" evidence="13">
    <location>
        <begin position="474"/>
        <end position="560"/>
    </location>
</feature>
<evidence type="ECO:0000259" key="13">
    <source>
        <dbReference type="PROSITE" id="PS51042"/>
    </source>
</evidence>
<accession>A0AAW0U9Y1</accession>
<protein>
    <recommendedName>
        <fullName evidence="10">One cut domain family member</fullName>
    </recommendedName>
</protein>
<feature type="region of interest" description="Disordered" evidence="11">
    <location>
        <begin position="150"/>
        <end position="174"/>
    </location>
</feature>
<evidence type="ECO:0000256" key="6">
    <source>
        <dbReference type="ARBA" id="ARBA00023163"/>
    </source>
</evidence>
<feature type="domain" description="Homeobox" evidence="12">
    <location>
        <begin position="584"/>
        <end position="644"/>
    </location>
</feature>
<feature type="compositionally biased region" description="Pro residues" evidence="11">
    <location>
        <begin position="692"/>
        <end position="704"/>
    </location>
</feature>
<proteinExistence type="inferred from homology"/>
<feature type="compositionally biased region" description="Pro residues" evidence="11">
    <location>
        <begin position="49"/>
        <end position="64"/>
    </location>
</feature>
<dbReference type="PROSITE" id="PS51042">
    <property type="entry name" value="CUT"/>
    <property type="match status" value="1"/>
</dbReference>
<keyword evidence="5 8" id="KW-0371">Homeobox</keyword>
<dbReference type="EMBL" id="JARAKH010000017">
    <property type="protein sequence ID" value="KAK8395542.1"/>
    <property type="molecule type" value="Genomic_DNA"/>
</dbReference>
<evidence type="ECO:0000313" key="15">
    <source>
        <dbReference type="Proteomes" id="UP001487740"/>
    </source>
</evidence>
<dbReference type="FunFam" id="1.10.10.60:FF:000054">
    <property type="entry name" value="One cut domain family member"/>
    <property type="match status" value="1"/>
</dbReference>
<feature type="DNA-binding region" description="Homeobox" evidence="8">
    <location>
        <begin position="586"/>
        <end position="645"/>
    </location>
</feature>
<evidence type="ECO:0000256" key="7">
    <source>
        <dbReference type="ARBA" id="ARBA00023242"/>
    </source>
</evidence>
<keyword evidence="6 10" id="KW-0804">Transcription</keyword>
<dbReference type="InterPro" id="IPR051649">
    <property type="entry name" value="CUT_Homeobox"/>
</dbReference>
<dbReference type="InterPro" id="IPR009057">
    <property type="entry name" value="Homeodomain-like_sf"/>
</dbReference>
<keyword evidence="4 8" id="KW-0238">DNA-binding</keyword>
<reference evidence="14 15" key="1">
    <citation type="submission" date="2023-03" db="EMBL/GenBank/DDBJ databases">
        <title>High-quality genome of Scylla paramamosain provides insights in environmental adaptation.</title>
        <authorList>
            <person name="Zhang L."/>
        </authorList>
    </citation>
    <scope>NUCLEOTIDE SEQUENCE [LARGE SCALE GENOMIC DNA]</scope>
    <source>
        <strain evidence="14">LZ_2023a</strain>
        <tissue evidence="14">Muscle</tissue>
    </source>
</reference>
<dbReference type="InterPro" id="IPR010982">
    <property type="entry name" value="Lambda_DNA-bd_dom_sf"/>
</dbReference>
<feature type="region of interest" description="Disordered" evidence="11">
    <location>
        <begin position="1"/>
        <end position="138"/>
    </location>
</feature>
<dbReference type="InterPro" id="IPR003350">
    <property type="entry name" value="CUT_dom"/>
</dbReference>
<keyword evidence="3 10" id="KW-0805">Transcription regulation</keyword>
<dbReference type="AlphaFoldDB" id="A0AAW0U9Y1"/>
<evidence type="ECO:0000256" key="8">
    <source>
        <dbReference type="PROSITE-ProRule" id="PRU00108"/>
    </source>
</evidence>
<dbReference type="PANTHER" id="PTHR14057:SF47">
    <property type="entry name" value="HOMEOBOX PROTEIN ONECUT"/>
    <property type="match status" value="1"/>
</dbReference>
<dbReference type="GO" id="GO:0000978">
    <property type="term" value="F:RNA polymerase II cis-regulatory region sequence-specific DNA binding"/>
    <property type="evidence" value="ECO:0007669"/>
    <property type="project" value="TreeGrafter"/>
</dbReference>
<dbReference type="SUPFAM" id="SSF47413">
    <property type="entry name" value="lambda repressor-like DNA-binding domains"/>
    <property type="match status" value="1"/>
</dbReference>
<evidence type="ECO:0000256" key="9">
    <source>
        <dbReference type="RuleBase" id="RU000682"/>
    </source>
</evidence>
<evidence type="ECO:0000256" key="1">
    <source>
        <dbReference type="ARBA" id="ARBA00004123"/>
    </source>
</evidence>
<comment type="caution">
    <text evidence="14">The sequence shown here is derived from an EMBL/GenBank/DDBJ whole genome shotgun (WGS) entry which is preliminary data.</text>
</comment>
<evidence type="ECO:0000256" key="10">
    <source>
        <dbReference type="RuleBase" id="RU361129"/>
    </source>
</evidence>
<evidence type="ECO:0000256" key="5">
    <source>
        <dbReference type="ARBA" id="ARBA00023155"/>
    </source>
</evidence>
<evidence type="ECO:0000256" key="11">
    <source>
        <dbReference type="SAM" id="MobiDB-lite"/>
    </source>
</evidence>
<dbReference type="Pfam" id="PF02376">
    <property type="entry name" value="CUT"/>
    <property type="match status" value="1"/>
</dbReference>
<feature type="region of interest" description="Disordered" evidence="11">
    <location>
        <begin position="196"/>
        <end position="216"/>
    </location>
</feature>
<dbReference type="CDD" id="cd00086">
    <property type="entry name" value="homeodomain"/>
    <property type="match status" value="1"/>
</dbReference>
<dbReference type="SMART" id="SM01109">
    <property type="entry name" value="CUT"/>
    <property type="match status" value="1"/>
</dbReference>
<dbReference type="GO" id="GO:0000981">
    <property type="term" value="F:DNA-binding transcription factor activity, RNA polymerase II-specific"/>
    <property type="evidence" value="ECO:0007669"/>
    <property type="project" value="TreeGrafter"/>
</dbReference>
<sequence length="757" mass="80971">MSEPEAGEGAGAGGERGESPGLGGCGAAGPPAADSPAATTAVAASPLCSSPPSPAPEPDDPSPTPERASVARHVPPRPDHLAPAHHPPLSLATHHHSPDPDDPDDDPDLQPRILHTQTVALHHPEDDSELSPSAHVNYKDEPLSVSVVHEDSQLDSHDSGLLSPSELSPREGQVSVPSMIDASDFRSLQPEPIYQNLSSMNGRMSPPGFSPSSASSYATLTPLQPLPPISTVSDKFAYGHAGNVSGSFTVMQNNGLGNMLSMGSPYQYDKLSMSPPHYTTNNSLGLNLGHQHSPLSPHSYQNGLASPQKSLSPNGYDSPYTRQDMSRTTLAAPQSPTLSPPVSLHSPPQAFSNFSAAPTPTLTTATLNMNGLQCLPHSPNYSPHHQLQVPPSPPPIKQEPAVHSASLGCQLANMTPTMPTTISQSPPHAHMAVTMAQQAMVPAAPMSVATASVGGPQVPMKTSQMATTSAGSVGAGAGEVEEINTKELAQRISAELKRYSIPQAIFAQRVLCRSQGTLSDLLRNPKPWSKLKSGRETFRRMWKWLQEPEFQRMSALRLAASMVTAGFQACKRKEEQQNHPDQQPAPKKPRLVFTDLQRRTLQAIFKETKRPSKEMQVTIARQLGLEPSTVGNFFMNARRRSMDKWKDDNESGSKMCGLAPGGTMVHVAQVPQQLLRDRRPRAPSAIARPPRVRPPGPPPAPASPRPHSTSKQPVRGAVVVARTPTHTTGHFRSQQTMLGQGGKVPANNDLSTFRIGH</sequence>
<gene>
    <name evidence="14" type="ORF">O3P69_005568</name>
</gene>
<evidence type="ECO:0000256" key="3">
    <source>
        <dbReference type="ARBA" id="ARBA00023015"/>
    </source>
</evidence>
<evidence type="ECO:0000313" key="14">
    <source>
        <dbReference type="EMBL" id="KAK8395542.1"/>
    </source>
</evidence>
<feature type="region of interest" description="Disordered" evidence="11">
    <location>
        <begin position="737"/>
        <end position="757"/>
    </location>
</feature>
<dbReference type="SMART" id="SM00389">
    <property type="entry name" value="HOX"/>
    <property type="match status" value="1"/>
</dbReference>
<feature type="region of interest" description="Disordered" evidence="11">
    <location>
        <begin position="282"/>
        <end position="357"/>
    </location>
</feature>
<dbReference type="Gene3D" id="1.10.260.40">
    <property type="entry name" value="lambda repressor-like DNA-binding domains"/>
    <property type="match status" value="1"/>
</dbReference>
<evidence type="ECO:0000256" key="4">
    <source>
        <dbReference type="ARBA" id="ARBA00023125"/>
    </source>
</evidence>
<feature type="compositionally biased region" description="Polar residues" evidence="11">
    <location>
        <begin position="293"/>
        <end position="337"/>
    </location>
</feature>
<organism evidence="14 15">
    <name type="scientific">Scylla paramamosain</name>
    <name type="common">Mud crab</name>
    <dbReference type="NCBI Taxonomy" id="85552"/>
    <lineage>
        <taxon>Eukaryota</taxon>
        <taxon>Metazoa</taxon>
        <taxon>Ecdysozoa</taxon>
        <taxon>Arthropoda</taxon>
        <taxon>Crustacea</taxon>
        <taxon>Multicrustacea</taxon>
        <taxon>Malacostraca</taxon>
        <taxon>Eumalacostraca</taxon>
        <taxon>Eucarida</taxon>
        <taxon>Decapoda</taxon>
        <taxon>Pleocyemata</taxon>
        <taxon>Brachyura</taxon>
        <taxon>Eubrachyura</taxon>
        <taxon>Portunoidea</taxon>
        <taxon>Portunidae</taxon>
        <taxon>Portuninae</taxon>
        <taxon>Scylla</taxon>
    </lineage>
</organism>
<dbReference type="Gene3D" id="1.10.10.60">
    <property type="entry name" value="Homeodomain-like"/>
    <property type="match status" value="1"/>
</dbReference>
<dbReference type="GO" id="GO:0005634">
    <property type="term" value="C:nucleus"/>
    <property type="evidence" value="ECO:0007669"/>
    <property type="project" value="UniProtKB-SubCell"/>
</dbReference>
<name>A0AAW0U9Y1_SCYPA</name>
<comment type="similarity">
    <text evidence="2 10">Belongs to the CUT homeobox family.</text>
</comment>
<evidence type="ECO:0000259" key="12">
    <source>
        <dbReference type="PROSITE" id="PS50071"/>
    </source>
</evidence>
<feature type="compositionally biased region" description="Low complexity" evidence="11">
    <location>
        <begin position="205"/>
        <end position="216"/>
    </location>
</feature>
<feature type="compositionally biased region" description="Low complexity" evidence="11">
    <location>
        <begin position="28"/>
        <end position="48"/>
    </location>
</feature>
<feature type="compositionally biased region" description="Gly residues" evidence="11">
    <location>
        <begin position="8"/>
        <end position="27"/>
    </location>
</feature>
<dbReference type="Proteomes" id="UP001487740">
    <property type="component" value="Unassembled WGS sequence"/>
</dbReference>